<protein>
    <recommendedName>
        <fullName evidence="2">CASTOR ACT domain-containing protein</fullName>
    </recommendedName>
</protein>
<comment type="caution">
    <text evidence="3">The sequence shown here is derived from an EMBL/GenBank/DDBJ whole genome shotgun (WGS) entry which is preliminary data.</text>
</comment>
<accession>A0A0G2JAU3</accession>
<dbReference type="PANTHER" id="PTHR31131">
    <property type="entry name" value="CHROMOSOME 1, WHOLE GENOME SHOTGUN SEQUENCE"/>
    <property type="match status" value="1"/>
</dbReference>
<feature type="compositionally biased region" description="Basic and acidic residues" evidence="1">
    <location>
        <begin position="421"/>
        <end position="435"/>
    </location>
</feature>
<dbReference type="InterPro" id="IPR051719">
    <property type="entry name" value="CASTOR_mTORC1"/>
</dbReference>
<feature type="domain" description="CASTOR ACT" evidence="2">
    <location>
        <begin position="129"/>
        <end position="190"/>
    </location>
</feature>
<dbReference type="EMBL" id="LCZI01000498">
    <property type="protein sequence ID" value="KKZ66331.1"/>
    <property type="molecule type" value="Genomic_DNA"/>
</dbReference>
<dbReference type="GO" id="GO:0046394">
    <property type="term" value="P:carboxylic acid biosynthetic process"/>
    <property type="evidence" value="ECO:0007669"/>
    <property type="project" value="UniProtKB-ARBA"/>
</dbReference>
<dbReference type="OrthoDB" id="58529at2759"/>
<gene>
    <name evidence="3" type="ORF">EMCG_07932</name>
</gene>
<dbReference type="SUPFAM" id="SSF55021">
    <property type="entry name" value="ACT-like"/>
    <property type="match status" value="1"/>
</dbReference>
<evidence type="ECO:0000313" key="3">
    <source>
        <dbReference type="EMBL" id="KKZ66331.1"/>
    </source>
</evidence>
<organism evidence="3 4">
    <name type="scientific">[Emmonsia] crescens</name>
    <dbReference type="NCBI Taxonomy" id="73230"/>
    <lineage>
        <taxon>Eukaryota</taxon>
        <taxon>Fungi</taxon>
        <taxon>Dikarya</taxon>
        <taxon>Ascomycota</taxon>
        <taxon>Pezizomycotina</taxon>
        <taxon>Eurotiomycetes</taxon>
        <taxon>Eurotiomycetidae</taxon>
        <taxon>Onygenales</taxon>
        <taxon>Ajellomycetaceae</taxon>
        <taxon>Emergomyces</taxon>
    </lineage>
</organism>
<dbReference type="GO" id="GO:0006520">
    <property type="term" value="P:amino acid metabolic process"/>
    <property type="evidence" value="ECO:0007669"/>
    <property type="project" value="UniProtKB-ARBA"/>
</dbReference>
<dbReference type="PANTHER" id="PTHR31131:SF6">
    <property type="entry name" value="CASTOR ACT DOMAIN-CONTAINING PROTEIN"/>
    <property type="match status" value="1"/>
</dbReference>
<feature type="region of interest" description="Disordered" evidence="1">
    <location>
        <begin position="378"/>
        <end position="444"/>
    </location>
</feature>
<evidence type="ECO:0000259" key="2">
    <source>
        <dbReference type="Pfam" id="PF13840"/>
    </source>
</evidence>
<reference evidence="4" key="1">
    <citation type="journal article" date="2015" name="PLoS Genet.">
        <title>The dynamic genome and transcriptome of the human fungal pathogen Blastomyces and close relative Emmonsia.</title>
        <authorList>
            <person name="Munoz J.F."/>
            <person name="Gauthier G.M."/>
            <person name="Desjardins C.A."/>
            <person name="Gallo J.E."/>
            <person name="Holder J."/>
            <person name="Sullivan T.D."/>
            <person name="Marty A.J."/>
            <person name="Carmen J.C."/>
            <person name="Chen Z."/>
            <person name="Ding L."/>
            <person name="Gujja S."/>
            <person name="Magrini V."/>
            <person name="Misas E."/>
            <person name="Mitreva M."/>
            <person name="Priest M."/>
            <person name="Saif S."/>
            <person name="Whiston E.A."/>
            <person name="Young S."/>
            <person name="Zeng Q."/>
            <person name="Goldman W.E."/>
            <person name="Mardis E.R."/>
            <person name="Taylor J.W."/>
            <person name="McEwen J.G."/>
            <person name="Clay O.K."/>
            <person name="Klein B.S."/>
            <person name="Cuomo C.A."/>
        </authorList>
    </citation>
    <scope>NUCLEOTIDE SEQUENCE [LARGE SCALE GENOMIC DNA]</scope>
    <source>
        <strain evidence="4">UAMH 3008</strain>
    </source>
</reference>
<dbReference type="InterPro" id="IPR045865">
    <property type="entry name" value="ACT-like_dom_sf"/>
</dbReference>
<dbReference type="VEuPathDB" id="FungiDB:EMCG_07932"/>
<dbReference type="Pfam" id="PF13840">
    <property type="entry name" value="ACT_7"/>
    <property type="match status" value="1"/>
</dbReference>
<evidence type="ECO:0000313" key="4">
    <source>
        <dbReference type="Proteomes" id="UP000034164"/>
    </source>
</evidence>
<dbReference type="Proteomes" id="UP000034164">
    <property type="component" value="Unassembled WGS sequence"/>
</dbReference>
<sequence length="481" mass="52859">MCFIFVELVCAVFGIEYAGPALLTLEIGIQNDRLALIHIPLDLYPFFLQPILQLIFHDVPPIEDIHPDEIDLRDLQISEPTKPAFLNVSITPVECSIVCSRELAELYFRPLAEKFNKNEPSKANQISISKEDFIVMQVDGQGLDAGQRVLELTSPLAMAGVSIFFISTYFSDYILVPRRSRGHVTQALENRGFNFEVSSDAFVNSSSNPQYRGSPPSLDAQRSPPLTPPPSTLSELQTRTFASLRKHNIHARVDKSLRIVQCAAQYSSSSHSSSPSILRPSLVTTLILDKPRFLSLTLTATDPAASILLEKRLLPRFYLDPISPVSQDQYSDYSLDDSNNLLLVSKDDVLIPIMLDLRDLPLEATGIVCGVASRLAAATQSREPPTSGSEGGNDDDDDVSSVDFLTNGSVIAKSKRQRQTPRRENDRAQPHKISPDPDSSYPDAVDISFLSTVRAGTVIVGERELERAMASLDAESGGSSS</sequence>
<dbReference type="Gene3D" id="3.30.2130.10">
    <property type="entry name" value="VC0802-like"/>
    <property type="match status" value="1"/>
</dbReference>
<feature type="region of interest" description="Disordered" evidence="1">
    <location>
        <begin position="206"/>
        <end position="232"/>
    </location>
</feature>
<name>A0A0G2JAU3_9EURO</name>
<dbReference type="AlphaFoldDB" id="A0A0G2JAU3"/>
<feature type="compositionally biased region" description="Polar residues" evidence="1">
    <location>
        <begin position="378"/>
        <end position="388"/>
    </location>
</feature>
<proteinExistence type="predicted"/>
<evidence type="ECO:0000256" key="1">
    <source>
        <dbReference type="SAM" id="MobiDB-lite"/>
    </source>
</evidence>
<dbReference type="InterPro" id="IPR027795">
    <property type="entry name" value="CASTOR_ACT_dom"/>
</dbReference>